<protein>
    <submittedName>
        <fullName evidence="1">Uncharacterized protein</fullName>
    </submittedName>
</protein>
<name>A0A9P0MS42_NEZVI</name>
<dbReference type="SUPFAM" id="SSF103025">
    <property type="entry name" value="Folate-binding domain"/>
    <property type="match status" value="1"/>
</dbReference>
<organism evidence="1 2">
    <name type="scientific">Nezara viridula</name>
    <name type="common">Southern green stink bug</name>
    <name type="synonym">Cimex viridulus</name>
    <dbReference type="NCBI Taxonomy" id="85310"/>
    <lineage>
        <taxon>Eukaryota</taxon>
        <taxon>Metazoa</taxon>
        <taxon>Ecdysozoa</taxon>
        <taxon>Arthropoda</taxon>
        <taxon>Hexapoda</taxon>
        <taxon>Insecta</taxon>
        <taxon>Pterygota</taxon>
        <taxon>Neoptera</taxon>
        <taxon>Paraneoptera</taxon>
        <taxon>Hemiptera</taxon>
        <taxon>Heteroptera</taxon>
        <taxon>Panheteroptera</taxon>
        <taxon>Pentatomomorpha</taxon>
        <taxon>Pentatomoidea</taxon>
        <taxon>Pentatomidae</taxon>
        <taxon>Pentatominae</taxon>
        <taxon>Nezara</taxon>
    </lineage>
</organism>
<dbReference type="NCBIfam" id="TIGR03317">
    <property type="entry name" value="ygfZ_signature"/>
    <property type="match status" value="1"/>
</dbReference>
<dbReference type="Gene3D" id="2.40.30.160">
    <property type="match status" value="1"/>
</dbReference>
<dbReference type="GO" id="GO:0005759">
    <property type="term" value="C:mitochondrial matrix"/>
    <property type="evidence" value="ECO:0007669"/>
    <property type="project" value="TreeGrafter"/>
</dbReference>
<reference evidence="1" key="1">
    <citation type="submission" date="2022-01" db="EMBL/GenBank/DDBJ databases">
        <authorList>
            <person name="King R."/>
        </authorList>
    </citation>
    <scope>NUCLEOTIDE SEQUENCE</scope>
</reference>
<evidence type="ECO:0000313" key="2">
    <source>
        <dbReference type="Proteomes" id="UP001152798"/>
    </source>
</evidence>
<proteinExistence type="predicted"/>
<dbReference type="OrthoDB" id="191995at2759"/>
<sequence length="153" mass="17647">MYGQSVKRMKATKDDKWQARLKWFEDVEDDPRWMEVGEWQREDDKIPDLPRGDLYTLCRYKLGIGEGINELLFGQSFPLEMNCDYLNGVSFNKGCYIGQELTARTFHTGVIRKRLMPLLFESEALGVPINTPIEDPNVTRKSPIGKFGGLKKL</sequence>
<evidence type="ECO:0000313" key="1">
    <source>
        <dbReference type="EMBL" id="CAH1400617.1"/>
    </source>
</evidence>
<keyword evidence="2" id="KW-1185">Reference proteome</keyword>
<gene>
    <name evidence="1" type="ORF">NEZAVI_LOCUS9820</name>
</gene>
<dbReference type="AlphaFoldDB" id="A0A9P0MS42"/>
<dbReference type="EMBL" id="OV725080">
    <property type="protein sequence ID" value="CAH1400617.1"/>
    <property type="molecule type" value="Genomic_DNA"/>
</dbReference>
<dbReference type="PANTHER" id="PTHR22602:SF0">
    <property type="entry name" value="TRANSFERASE CAF17, MITOCHONDRIAL-RELATED"/>
    <property type="match status" value="1"/>
</dbReference>
<dbReference type="PANTHER" id="PTHR22602">
    <property type="entry name" value="TRANSFERASE CAF17, MITOCHONDRIAL-RELATED"/>
    <property type="match status" value="1"/>
</dbReference>
<dbReference type="InterPro" id="IPR017703">
    <property type="entry name" value="YgfZ/GCV_T_CS"/>
</dbReference>
<dbReference type="InterPro" id="IPR045179">
    <property type="entry name" value="YgfZ/GcvT"/>
</dbReference>
<dbReference type="Proteomes" id="UP001152798">
    <property type="component" value="Chromosome 4"/>
</dbReference>
<accession>A0A9P0MS42</accession>
<dbReference type="GO" id="GO:0016226">
    <property type="term" value="P:iron-sulfur cluster assembly"/>
    <property type="evidence" value="ECO:0007669"/>
    <property type="project" value="TreeGrafter"/>
</dbReference>